<name>A0A368H750_ANCCA</name>
<dbReference type="Pfam" id="PF03006">
    <property type="entry name" value="HlyIII"/>
    <property type="match status" value="1"/>
</dbReference>
<evidence type="ECO:0000256" key="3">
    <source>
        <dbReference type="ARBA" id="ARBA00022692"/>
    </source>
</evidence>
<feature type="binding site" evidence="6">
    <location>
        <position position="255"/>
    </location>
    <ligand>
        <name>Zn(2+)</name>
        <dbReference type="ChEBI" id="CHEBI:29105"/>
    </ligand>
</feature>
<keyword evidence="6" id="KW-0862">Zinc</keyword>
<dbReference type="AlphaFoldDB" id="A0A368H750"/>
<gene>
    <name evidence="8" type="ORF">ANCCAN_01436</name>
</gene>
<organism evidence="8 9">
    <name type="scientific">Ancylostoma caninum</name>
    <name type="common">Dog hookworm</name>
    <dbReference type="NCBI Taxonomy" id="29170"/>
    <lineage>
        <taxon>Eukaryota</taxon>
        <taxon>Metazoa</taxon>
        <taxon>Ecdysozoa</taxon>
        <taxon>Nematoda</taxon>
        <taxon>Chromadorea</taxon>
        <taxon>Rhabditida</taxon>
        <taxon>Rhabditina</taxon>
        <taxon>Rhabditomorpha</taxon>
        <taxon>Strongyloidea</taxon>
        <taxon>Ancylostomatidae</taxon>
        <taxon>Ancylostomatinae</taxon>
        <taxon>Ancylostoma</taxon>
    </lineage>
</organism>
<dbReference type="GO" id="GO:0038023">
    <property type="term" value="F:signaling receptor activity"/>
    <property type="evidence" value="ECO:0007669"/>
    <property type="project" value="TreeGrafter"/>
</dbReference>
<evidence type="ECO:0000256" key="5">
    <source>
        <dbReference type="ARBA" id="ARBA00023136"/>
    </source>
</evidence>
<comment type="similarity">
    <text evidence="2">Belongs to the ADIPOR family.</text>
</comment>
<keyword evidence="3 7" id="KW-0812">Transmembrane</keyword>
<dbReference type="InterPro" id="IPR004254">
    <property type="entry name" value="AdipoR/HlyIII-related"/>
</dbReference>
<evidence type="ECO:0000313" key="9">
    <source>
        <dbReference type="Proteomes" id="UP000252519"/>
    </source>
</evidence>
<protein>
    <recommendedName>
        <fullName evidence="10">Progestin and adipoQ receptor family member 3</fullName>
    </recommendedName>
</protein>
<evidence type="ECO:0000313" key="8">
    <source>
        <dbReference type="EMBL" id="RCN52394.1"/>
    </source>
</evidence>
<feature type="binding site" evidence="6">
    <location>
        <position position="251"/>
    </location>
    <ligand>
        <name>Zn(2+)</name>
        <dbReference type="ChEBI" id="CHEBI:29105"/>
    </ligand>
</feature>
<dbReference type="OrthoDB" id="529367at2759"/>
<dbReference type="STRING" id="29170.A0A368H750"/>
<keyword evidence="9" id="KW-1185">Reference proteome</keyword>
<evidence type="ECO:0000256" key="6">
    <source>
        <dbReference type="PIRSR" id="PIRSR604254-1"/>
    </source>
</evidence>
<evidence type="ECO:0000256" key="1">
    <source>
        <dbReference type="ARBA" id="ARBA00004141"/>
    </source>
</evidence>
<dbReference type="PANTHER" id="PTHR20855">
    <property type="entry name" value="ADIPOR/PROGESTIN RECEPTOR-RELATED"/>
    <property type="match status" value="1"/>
</dbReference>
<dbReference type="PANTHER" id="PTHR20855:SF15">
    <property type="entry name" value="PROGESTIN AND ADIPOQ RECEPTOR FAMILY MEMBER 3"/>
    <property type="match status" value="1"/>
</dbReference>
<proteinExistence type="inferred from homology"/>
<dbReference type="GO" id="GO:0046872">
    <property type="term" value="F:metal ion binding"/>
    <property type="evidence" value="ECO:0007669"/>
    <property type="project" value="UniProtKB-KW"/>
</dbReference>
<dbReference type="GO" id="GO:0016020">
    <property type="term" value="C:membrane"/>
    <property type="evidence" value="ECO:0007669"/>
    <property type="project" value="UniProtKB-SubCell"/>
</dbReference>
<feature type="transmembrane region" description="Helical" evidence="7">
    <location>
        <begin position="213"/>
        <end position="234"/>
    </location>
</feature>
<feature type="transmembrane region" description="Helical" evidence="7">
    <location>
        <begin position="182"/>
        <end position="201"/>
    </location>
</feature>
<evidence type="ECO:0000256" key="2">
    <source>
        <dbReference type="ARBA" id="ARBA00007018"/>
    </source>
</evidence>
<keyword evidence="4 7" id="KW-1133">Transmembrane helix</keyword>
<accession>A0A368H750</accession>
<comment type="subcellular location">
    <subcellularLocation>
        <location evidence="1">Membrane</location>
        <topology evidence="1">Multi-pass membrane protein</topology>
    </subcellularLocation>
</comment>
<reference evidence="8 9" key="1">
    <citation type="submission" date="2014-10" db="EMBL/GenBank/DDBJ databases">
        <title>Draft genome of the hookworm Ancylostoma caninum.</title>
        <authorList>
            <person name="Mitreva M."/>
        </authorList>
    </citation>
    <scope>NUCLEOTIDE SEQUENCE [LARGE SCALE GENOMIC DNA]</scope>
    <source>
        <strain evidence="8 9">Baltimore</strain>
    </source>
</reference>
<evidence type="ECO:0008006" key="10">
    <source>
        <dbReference type="Google" id="ProtNLM"/>
    </source>
</evidence>
<keyword evidence="6" id="KW-0479">Metal-binding</keyword>
<feature type="binding site" evidence="6">
    <location>
        <position position="100"/>
    </location>
    <ligand>
        <name>Zn(2+)</name>
        <dbReference type="ChEBI" id="CHEBI:29105"/>
    </ligand>
</feature>
<sequence>MGRCRRCRSHELCHDHGSYRLVTRDKLQPAMWINQYVIHHYRPTNMTNSMCAKRWAHWREIQFFDCLAKFRSTSSKSKSRTIPWINDNFQVCMLFSAAYHTFCCASEKKRQKFLKLDIFGISAGLLGMYLSGIYTAFFCFQDCLETYFYMLMSIFLVAVYVPTREDFFDRKIVGSRIGYLHIIYSSIIVCGVCPTTHWVYLHGGLSNEHVANWLIDIVVLYTLVAAAFFFYVTLIPERLCPGTFDLVGCSHQWWHVLILSAMVYWQRAGAELLSFYRMHESSCENVIMMSTRNISSPY</sequence>
<feature type="transmembrane region" description="Helical" evidence="7">
    <location>
        <begin position="146"/>
        <end position="162"/>
    </location>
</feature>
<keyword evidence="5 7" id="KW-0472">Membrane</keyword>
<comment type="caution">
    <text evidence="8">The sequence shown here is derived from an EMBL/GenBank/DDBJ whole genome shotgun (WGS) entry which is preliminary data.</text>
</comment>
<evidence type="ECO:0000256" key="4">
    <source>
        <dbReference type="ARBA" id="ARBA00022989"/>
    </source>
</evidence>
<dbReference type="Proteomes" id="UP000252519">
    <property type="component" value="Unassembled WGS sequence"/>
</dbReference>
<feature type="transmembrane region" description="Helical" evidence="7">
    <location>
        <begin position="118"/>
        <end position="140"/>
    </location>
</feature>
<dbReference type="EMBL" id="JOJR01000007">
    <property type="protein sequence ID" value="RCN52394.1"/>
    <property type="molecule type" value="Genomic_DNA"/>
</dbReference>
<evidence type="ECO:0000256" key="7">
    <source>
        <dbReference type="SAM" id="Phobius"/>
    </source>
</evidence>